<dbReference type="SMART" id="SM00283">
    <property type="entry name" value="MA"/>
    <property type="match status" value="1"/>
</dbReference>
<dbReference type="EMBL" id="CP041730">
    <property type="protein sequence ID" value="QDQ28121.1"/>
    <property type="molecule type" value="Genomic_DNA"/>
</dbReference>
<keyword evidence="8" id="KW-1185">Reference proteome</keyword>
<dbReference type="PRINTS" id="PR00260">
    <property type="entry name" value="CHEMTRNSDUCR"/>
</dbReference>
<dbReference type="InterPro" id="IPR004090">
    <property type="entry name" value="Chemotax_Me-accpt_rcpt"/>
</dbReference>
<reference evidence="8" key="1">
    <citation type="submission" date="2019-07" db="EMBL/GenBank/DDBJ databases">
        <title>Chitinimonas sp. nov., isolated from Ny-Alesund, arctica soil.</title>
        <authorList>
            <person name="Xu Q."/>
            <person name="Peng F."/>
        </authorList>
    </citation>
    <scope>NUCLEOTIDE SEQUENCE [LARGE SCALE GENOMIC DNA]</scope>
    <source>
        <strain evidence="8">R3-44</strain>
    </source>
</reference>
<dbReference type="InterPro" id="IPR003660">
    <property type="entry name" value="HAMP_dom"/>
</dbReference>
<dbReference type="PANTHER" id="PTHR43531:SF11">
    <property type="entry name" value="METHYL-ACCEPTING CHEMOTAXIS PROTEIN 3"/>
    <property type="match status" value="1"/>
</dbReference>
<evidence type="ECO:0000256" key="4">
    <source>
        <dbReference type="SAM" id="Phobius"/>
    </source>
</evidence>
<dbReference type="CDD" id="cd06225">
    <property type="entry name" value="HAMP"/>
    <property type="match status" value="1"/>
</dbReference>
<evidence type="ECO:0000313" key="7">
    <source>
        <dbReference type="EMBL" id="QDQ28121.1"/>
    </source>
</evidence>
<evidence type="ECO:0000256" key="1">
    <source>
        <dbReference type="ARBA" id="ARBA00022500"/>
    </source>
</evidence>
<evidence type="ECO:0000259" key="6">
    <source>
        <dbReference type="PROSITE" id="PS50885"/>
    </source>
</evidence>
<keyword evidence="4" id="KW-0472">Membrane</keyword>
<dbReference type="PANTHER" id="PTHR43531">
    <property type="entry name" value="PROTEIN ICFG"/>
    <property type="match status" value="1"/>
</dbReference>
<dbReference type="GO" id="GO:0004888">
    <property type="term" value="F:transmembrane signaling receptor activity"/>
    <property type="evidence" value="ECO:0007669"/>
    <property type="project" value="InterPro"/>
</dbReference>
<dbReference type="InterPro" id="IPR004089">
    <property type="entry name" value="MCPsignal_dom"/>
</dbReference>
<evidence type="ECO:0000259" key="5">
    <source>
        <dbReference type="PROSITE" id="PS50111"/>
    </source>
</evidence>
<dbReference type="SUPFAM" id="SSF58104">
    <property type="entry name" value="Methyl-accepting chemotaxis protein (MCP) signaling domain"/>
    <property type="match status" value="1"/>
</dbReference>
<dbReference type="KEGG" id="cari:FNU76_18195"/>
<keyword evidence="3" id="KW-0807">Transducer</keyword>
<keyword evidence="1" id="KW-0145">Chemotaxis</keyword>
<dbReference type="Proteomes" id="UP000317550">
    <property type="component" value="Chromosome"/>
</dbReference>
<dbReference type="SMART" id="SM00304">
    <property type="entry name" value="HAMP"/>
    <property type="match status" value="1"/>
</dbReference>
<sequence>MFDFKSISLKLNLLFVAIVTLVLAASGAYNYHRTESDLLGQRQAAIANILDRLSLSLPVAVWNFDATQAESIVRSEINRSFVRGISVSAEDKVFLSLRHDMAGKIESGPIKTLDNDVRRAADLRYTANGATRSVGRVDLFVSNADIVQQLQSRLLFIVGQIVVVDIILILSLLLALRSLVIRPLQRVNGALAAIATGQLKAPPVVEGRDEIGQLAAAVTNMSNTLASVIGKVRNSTELVSDAAAQISGAAMSLSASSSSQAASVEETSASMEQVTASVTQNTENARATDGIAMQNVVQAESGGDAVRRTVLAMNQIAQKIGIVDEIAYQTNMLALNAAIEAARAGVHGKGFAVVAQEVRKLAERSQSAAREIGELANESVVMANQAGELFVVMVPSIRKTAALVQEISAASSDQTNGIEQIHAGITQISFSMQSNAAAAEELSATATAMTDQAAELREMVAYFKT</sequence>
<comment type="similarity">
    <text evidence="2">Belongs to the methyl-accepting chemotaxis (MCP) protein family.</text>
</comment>
<dbReference type="Pfam" id="PF00672">
    <property type="entry name" value="HAMP"/>
    <property type="match status" value="1"/>
</dbReference>
<evidence type="ECO:0000313" key="8">
    <source>
        <dbReference type="Proteomes" id="UP000317550"/>
    </source>
</evidence>
<dbReference type="PROSITE" id="PS50111">
    <property type="entry name" value="CHEMOTAXIS_TRANSDUC_2"/>
    <property type="match status" value="1"/>
</dbReference>
<feature type="transmembrane region" description="Helical" evidence="4">
    <location>
        <begin position="154"/>
        <end position="176"/>
    </location>
</feature>
<evidence type="ECO:0000256" key="3">
    <source>
        <dbReference type="PROSITE-ProRule" id="PRU00284"/>
    </source>
</evidence>
<dbReference type="GO" id="GO:0005886">
    <property type="term" value="C:plasma membrane"/>
    <property type="evidence" value="ECO:0007669"/>
    <property type="project" value="TreeGrafter"/>
</dbReference>
<protein>
    <submittedName>
        <fullName evidence="7">HAMP domain-containing protein</fullName>
    </submittedName>
</protein>
<dbReference type="GO" id="GO:0007165">
    <property type="term" value="P:signal transduction"/>
    <property type="evidence" value="ECO:0007669"/>
    <property type="project" value="UniProtKB-KW"/>
</dbReference>
<organism evidence="7 8">
    <name type="scientific">Chitinimonas arctica</name>
    <dbReference type="NCBI Taxonomy" id="2594795"/>
    <lineage>
        <taxon>Bacteria</taxon>
        <taxon>Pseudomonadati</taxon>
        <taxon>Pseudomonadota</taxon>
        <taxon>Betaproteobacteria</taxon>
        <taxon>Neisseriales</taxon>
        <taxon>Chitinibacteraceae</taxon>
        <taxon>Chitinimonas</taxon>
    </lineage>
</organism>
<dbReference type="GO" id="GO:0006935">
    <property type="term" value="P:chemotaxis"/>
    <property type="evidence" value="ECO:0007669"/>
    <property type="project" value="UniProtKB-KW"/>
</dbReference>
<evidence type="ECO:0000256" key="2">
    <source>
        <dbReference type="ARBA" id="ARBA00029447"/>
    </source>
</evidence>
<keyword evidence="4" id="KW-1133">Transmembrane helix</keyword>
<gene>
    <name evidence="7" type="ORF">FNU76_18195</name>
</gene>
<dbReference type="InterPro" id="IPR051310">
    <property type="entry name" value="MCP_chemotaxis"/>
</dbReference>
<proteinExistence type="inferred from homology"/>
<keyword evidence="4" id="KW-0812">Transmembrane</keyword>
<accession>A0A516SJ01</accession>
<dbReference type="RefSeq" id="WP_144279508.1">
    <property type="nucleotide sequence ID" value="NZ_CP041730.1"/>
</dbReference>
<dbReference type="AlphaFoldDB" id="A0A516SJ01"/>
<dbReference type="Pfam" id="PF00015">
    <property type="entry name" value="MCPsignal"/>
    <property type="match status" value="1"/>
</dbReference>
<feature type="domain" description="Methyl-accepting transducer" evidence="5">
    <location>
        <begin position="235"/>
        <end position="450"/>
    </location>
</feature>
<dbReference type="OrthoDB" id="1115140at2"/>
<dbReference type="PROSITE" id="PS50885">
    <property type="entry name" value="HAMP"/>
    <property type="match status" value="1"/>
</dbReference>
<dbReference type="Gene3D" id="1.10.287.950">
    <property type="entry name" value="Methyl-accepting chemotaxis protein"/>
    <property type="match status" value="1"/>
</dbReference>
<name>A0A516SJ01_9NEIS</name>
<feature type="domain" description="HAMP" evidence="6">
    <location>
        <begin position="178"/>
        <end position="230"/>
    </location>
</feature>